<dbReference type="Pfam" id="PF00096">
    <property type="entry name" value="zf-C2H2"/>
    <property type="match status" value="3"/>
</dbReference>
<dbReference type="FunFam" id="3.30.160.60:FF:000100">
    <property type="entry name" value="Zinc finger 45-like"/>
    <property type="match status" value="1"/>
</dbReference>
<feature type="domain" description="C2H2-type" evidence="7">
    <location>
        <begin position="312"/>
        <end position="339"/>
    </location>
</feature>
<dbReference type="KEGG" id="bman:114247070"/>
<dbReference type="InterPro" id="IPR036236">
    <property type="entry name" value="Znf_C2H2_sf"/>
</dbReference>
<feature type="domain" description="C2H2-type" evidence="7">
    <location>
        <begin position="283"/>
        <end position="311"/>
    </location>
</feature>
<evidence type="ECO:0000259" key="8">
    <source>
        <dbReference type="PROSITE" id="PS51915"/>
    </source>
</evidence>
<organism evidence="9 10">
    <name type="scientific">Bombyx mandarina</name>
    <name type="common">Wild silk moth</name>
    <name type="synonym">Wild silkworm</name>
    <dbReference type="NCBI Taxonomy" id="7092"/>
    <lineage>
        <taxon>Eukaryota</taxon>
        <taxon>Metazoa</taxon>
        <taxon>Ecdysozoa</taxon>
        <taxon>Arthropoda</taxon>
        <taxon>Hexapoda</taxon>
        <taxon>Insecta</taxon>
        <taxon>Pterygota</taxon>
        <taxon>Neoptera</taxon>
        <taxon>Endopterygota</taxon>
        <taxon>Lepidoptera</taxon>
        <taxon>Glossata</taxon>
        <taxon>Ditrysia</taxon>
        <taxon>Bombycoidea</taxon>
        <taxon>Bombycidae</taxon>
        <taxon>Bombycinae</taxon>
        <taxon>Bombyx</taxon>
    </lineage>
</organism>
<dbReference type="RefSeq" id="XP_028035705.1">
    <property type="nucleotide sequence ID" value="XM_028179904.1"/>
</dbReference>
<reference evidence="10" key="1">
    <citation type="submission" date="2025-08" db="UniProtKB">
        <authorList>
            <consortium name="RefSeq"/>
        </authorList>
    </citation>
    <scope>IDENTIFICATION</scope>
    <source>
        <tissue evidence="10">Silk gland</tissue>
    </source>
</reference>
<dbReference type="SMART" id="SM00868">
    <property type="entry name" value="zf-AD"/>
    <property type="match status" value="1"/>
</dbReference>
<protein>
    <submittedName>
        <fullName evidence="10">Zinc finger protein 100-like isoform X1</fullName>
    </submittedName>
</protein>
<feature type="binding site" evidence="6">
    <location>
        <position position="25"/>
    </location>
    <ligand>
        <name>Zn(2+)</name>
        <dbReference type="ChEBI" id="CHEBI:29105"/>
    </ligand>
</feature>
<evidence type="ECO:0000256" key="3">
    <source>
        <dbReference type="ARBA" id="ARBA00022771"/>
    </source>
</evidence>
<keyword evidence="4 6" id="KW-0862">Zinc</keyword>
<proteinExistence type="predicted"/>
<dbReference type="AlphaFoldDB" id="A0A6J2K1E5"/>
<evidence type="ECO:0000256" key="6">
    <source>
        <dbReference type="PROSITE-ProRule" id="PRU01263"/>
    </source>
</evidence>
<keyword evidence="2" id="KW-0677">Repeat</keyword>
<dbReference type="Gene3D" id="3.40.1800.20">
    <property type="match status" value="1"/>
</dbReference>
<dbReference type="Proteomes" id="UP000504629">
    <property type="component" value="Unplaced"/>
</dbReference>
<evidence type="ECO:0000256" key="1">
    <source>
        <dbReference type="ARBA" id="ARBA00022723"/>
    </source>
</evidence>
<evidence type="ECO:0000313" key="9">
    <source>
        <dbReference type="Proteomes" id="UP000504629"/>
    </source>
</evidence>
<dbReference type="PANTHER" id="PTHR24379:SF121">
    <property type="entry name" value="C2H2-TYPE DOMAIN-CONTAINING PROTEIN"/>
    <property type="match status" value="1"/>
</dbReference>
<keyword evidence="9" id="KW-1185">Reference proteome</keyword>
<name>A0A6J2K1E5_BOMMA</name>
<gene>
    <name evidence="10" type="primary">LOC114247070</name>
</gene>
<feature type="binding site" evidence="6">
    <location>
        <position position="69"/>
    </location>
    <ligand>
        <name>Zn(2+)</name>
        <dbReference type="ChEBI" id="CHEBI:29105"/>
    </ligand>
</feature>
<dbReference type="GO" id="GO:0008270">
    <property type="term" value="F:zinc ion binding"/>
    <property type="evidence" value="ECO:0007669"/>
    <property type="project" value="UniProtKB-UniRule"/>
</dbReference>
<dbReference type="SMART" id="SM00355">
    <property type="entry name" value="ZnF_C2H2"/>
    <property type="match status" value="6"/>
</dbReference>
<evidence type="ECO:0000313" key="10">
    <source>
        <dbReference type="RefSeq" id="XP_028035705.1"/>
    </source>
</evidence>
<dbReference type="GeneID" id="114247070"/>
<dbReference type="Gene3D" id="3.30.160.60">
    <property type="entry name" value="Classic Zinc Finger"/>
    <property type="match status" value="3"/>
</dbReference>
<feature type="domain" description="ZAD" evidence="8">
    <location>
        <begin position="20"/>
        <end position="93"/>
    </location>
</feature>
<dbReference type="PROSITE" id="PS51915">
    <property type="entry name" value="ZAD"/>
    <property type="match status" value="1"/>
</dbReference>
<dbReference type="PROSITE" id="PS50157">
    <property type="entry name" value="ZINC_FINGER_C2H2_2"/>
    <property type="match status" value="5"/>
</dbReference>
<accession>A0A6J2K1E5</accession>
<dbReference type="PROSITE" id="PS00028">
    <property type="entry name" value="ZINC_FINGER_C2H2_1"/>
    <property type="match status" value="4"/>
</dbReference>
<dbReference type="InterPro" id="IPR012934">
    <property type="entry name" value="Znf_AD"/>
</dbReference>
<feature type="domain" description="C2H2-type" evidence="7">
    <location>
        <begin position="254"/>
        <end position="281"/>
    </location>
</feature>
<dbReference type="SUPFAM" id="SSF57667">
    <property type="entry name" value="beta-beta-alpha zinc fingers"/>
    <property type="match status" value="3"/>
</dbReference>
<evidence type="ECO:0000256" key="2">
    <source>
        <dbReference type="ARBA" id="ARBA00022737"/>
    </source>
</evidence>
<evidence type="ECO:0000256" key="4">
    <source>
        <dbReference type="ARBA" id="ARBA00022833"/>
    </source>
</evidence>
<dbReference type="OrthoDB" id="4737882at2759"/>
<evidence type="ECO:0000259" key="7">
    <source>
        <dbReference type="PROSITE" id="PS50157"/>
    </source>
</evidence>
<keyword evidence="1 6" id="KW-0479">Metal-binding</keyword>
<evidence type="ECO:0000256" key="5">
    <source>
        <dbReference type="PROSITE-ProRule" id="PRU00042"/>
    </source>
</evidence>
<sequence length="395" mass="46253">MIEEYDENLPNKIQLLSIEKSCRICITSSYEMSNIFNEKHPEILEKIEFCTGILLKPEDGLPAHICGMCSKNLTVAFDFKTKCIFSDKILRKLCTAVKEEHNCTSEIDYEDDNNDFFTNNNETKSKSSKDCEVDVTIVKTECMDAQNDFKKINLKAFKCKTVRRKKKNKSILRNREVIKKKKVVEEPAEALEPEPPIEFPCGICDLNFDNKKSLVAHRKEKHSSKDGLICEICGKLFPRASYSTHLRTHRTPNYKCDHCDYGTVYKSDLVKHVQRHCGNTKTYKCDSCTCSYYTCSSLYAHRRLVHQGERRFPCTHCEKRFNDRSKLQRHIDTHFGVKRYECEICHSCYTRRCYWKRHLLKQHNIETPRMKPGRQRAGTLPGDHQSKRLKCNYRT</sequence>
<feature type="domain" description="C2H2-type" evidence="7">
    <location>
        <begin position="199"/>
        <end position="227"/>
    </location>
</feature>
<feature type="domain" description="C2H2-type" evidence="7">
    <location>
        <begin position="340"/>
        <end position="368"/>
    </location>
</feature>
<keyword evidence="3 5" id="KW-0863">Zinc-finger</keyword>
<dbReference type="SUPFAM" id="SSF57716">
    <property type="entry name" value="Glucocorticoid receptor-like (DNA-binding domain)"/>
    <property type="match status" value="1"/>
</dbReference>
<dbReference type="GO" id="GO:0005634">
    <property type="term" value="C:nucleus"/>
    <property type="evidence" value="ECO:0007669"/>
    <property type="project" value="InterPro"/>
</dbReference>
<dbReference type="PANTHER" id="PTHR24379">
    <property type="entry name" value="KRAB AND ZINC FINGER DOMAIN-CONTAINING"/>
    <property type="match status" value="1"/>
</dbReference>
<feature type="binding site" evidence="6">
    <location>
        <position position="66"/>
    </location>
    <ligand>
        <name>Zn(2+)</name>
        <dbReference type="ChEBI" id="CHEBI:29105"/>
    </ligand>
</feature>
<feature type="binding site" evidence="6">
    <location>
        <position position="22"/>
    </location>
    <ligand>
        <name>Zn(2+)</name>
        <dbReference type="ChEBI" id="CHEBI:29105"/>
    </ligand>
</feature>
<dbReference type="InterPro" id="IPR013087">
    <property type="entry name" value="Znf_C2H2_type"/>
</dbReference>
<dbReference type="Pfam" id="PF07776">
    <property type="entry name" value="zf-AD"/>
    <property type="match status" value="1"/>
</dbReference>